<keyword evidence="1" id="KW-0175">Coiled coil</keyword>
<evidence type="ECO:0000259" key="2">
    <source>
        <dbReference type="Pfam" id="PF24390"/>
    </source>
</evidence>
<proteinExistence type="predicted"/>
<keyword evidence="4" id="KW-1185">Reference proteome</keyword>
<dbReference type="SUPFAM" id="SSF52540">
    <property type="entry name" value="P-loop containing nucleoside triphosphate hydrolases"/>
    <property type="match status" value="1"/>
</dbReference>
<dbReference type="PANTHER" id="PTHR34301">
    <property type="entry name" value="DNA-BINDING PROTEIN-RELATED"/>
    <property type="match status" value="1"/>
</dbReference>
<dbReference type="RefSeq" id="WP_094075930.1">
    <property type="nucleotide sequence ID" value="NZ_NBYO01000001.1"/>
</dbReference>
<dbReference type="InterPro" id="IPR056920">
    <property type="entry name" value="PRTase-CE"/>
</dbReference>
<dbReference type="InterPro" id="IPR027417">
    <property type="entry name" value="P-loop_NTPase"/>
</dbReference>
<dbReference type="PANTHER" id="PTHR34301:SF8">
    <property type="entry name" value="ATPASE DOMAIN-CONTAINING PROTEIN"/>
    <property type="match status" value="1"/>
</dbReference>
<comment type="caution">
    <text evidence="3">The sequence shown here is derived from an EMBL/GenBank/DDBJ whole genome shotgun (WGS) entry which is preliminary data.</text>
</comment>
<dbReference type="Gene3D" id="3.40.50.300">
    <property type="entry name" value="P-loop containing nucleotide triphosphate hydrolases"/>
    <property type="match status" value="1"/>
</dbReference>
<name>A0A231V196_9HYPH</name>
<feature type="coiled-coil region" evidence="1">
    <location>
        <begin position="757"/>
        <end position="784"/>
    </location>
</feature>
<reference evidence="4" key="1">
    <citation type="journal article" date="2017" name="Int. J. Syst. Evol. Microbiol.">
        <title>Notoacmeibacter marinus gen. nov., sp. nov., isolated from the gut of a limpet and proposal of Notoacmeibacteraceae fam. nov. in the order Rhizobiales of the class Alphaproteobacteria.</title>
        <authorList>
            <person name="Huang Z."/>
            <person name="Guo F."/>
            <person name="Lai Q."/>
        </authorList>
    </citation>
    <scope>NUCLEOTIDE SEQUENCE [LARGE SCALE GENOMIC DNA]</scope>
    <source>
        <strain evidence="4">XMTR2A4</strain>
    </source>
</reference>
<evidence type="ECO:0000313" key="3">
    <source>
        <dbReference type="EMBL" id="OXT01963.1"/>
    </source>
</evidence>
<dbReference type="EMBL" id="NBYO01000001">
    <property type="protein sequence ID" value="OXT01963.1"/>
    <property type="molecule type" value="Genomic_DNA"/>
</dbReference>
<protein>
    <recommendedName>
        <fullName evidence="2">PRTase-CE domain-containing protein</fullName>
    </recommendedName>
</protein>
<accession>A0A231V196</accession>
<dbReference type="Proteomes" id="UP000215405">
    <property type="component" value="Unassembled WGS sequence"/>
</dbReference>
<organism evidence="3 4">
    <name type="scientific">Notoacmeibacter marinus</name>
    <dbReference type="NCBI Taxonomy" id="1876515"/>
    <lineage>
        <taxon>Bacteria</taxon>
        <taxon>Pseudomonadati</taxon>
        <taxon>Pseudomonadota</taxon>
        <taxon>Alphaproteobacteria</taxon>
        <taxon>Hyphomicrobiales</taxon>
        <taxon>Notoacmeibacteraceae</taxon>
        <taxon>Notoacmeibacter</taxon>
    </lineage>
</organism>
<evidence type="ECO:0000256" key="1">
    <source>
        <dbReference type="SAM" id="Coils"/>
    </source>
</evidence>
<sequence>MDSFELQNALNDFENRMLDGSDNTIARTALRRLLFGLAGSSMSGSLGDAVEILASQHNASPVASTVVLRALAVDGLVQDNLENNLARNIVSLVERGLPGFTDFLGMGKKKQTFEKLDLLRGAMAWVNTQLAPFRVSYTTLTSMIEAKKKILGALSHGRLLEFGGAYHLSEVKDAVISVYSGLEDVSKVSSTLAADLGACERAIDDARRLATQYPSFVTVEYLEPWLQCASERLHEFTHSLRGRFTAVVAQDWIGEDLPKRYPLMEEGRELRILVPFRSDGRGAAMNVRVSVASESTQVLFLNEEIALGNVSPGKFSVALDVSIIDACHSASVMLGIEWGEVGTSERQDALFEVRVLAQKSGINWEAYTYADPYSTGPAEGEDFVGRQEQVQTLVARMVRSPMEPSYITGQKRVGKTSLATAAADQAGLRDPKGKLSWHYILWGQIAHEDPRVSLRQLGEQIEEFIVGELPGNAAVPRGSYDGSLSPLMKLSAAAKASDPDRRFVIIVDEFDEMPQDLYLQGNLADTVFGNIRALTTTSNICLLLVGGENMPFVMDRQGQRLNKFSRVNLTYFNRATEWDDYIRLVCEPSAGFLEWHPDAIAEVYDLTNGNPYFSKIICSKVFARALRERDIDITGEEVREAVNLEISRLDDNLFAHLWQDGIHAPMEEREPIVLKRKRVLAALARCFRSDVPATIANIYERRSASDINEAELTRVLADFVSREVLVEENGSYRTVLPIFQLWLVDVGLTRLAADALSQDLAADAQRAEDAARVLSEELVELTKNWPTYRGKHIGPEEVRAWLNQRPGNHEQRALFTILKATRFLSEADVLQRIRSANLTVLGLVEAPVRKKLTERRNDIVITYVDGEGKSGQKYASLYAEENLISTTAILPPSSFQEAYQRHIEQHGVPKVIVVVDDMVGTGQSLAANMKKFHDKNLASLSAGGSLLFVFALLATDEGQKYILQALSELEYSSIDFRAGEIISAADNLFAGDKGIFATPDERDRAKTVATDIGATIYRNAPLGYGDQALSIVFPSSVPNNSLPLLHSRGKGSGPQWQPLFERLVN</sequence>
<dbReference type="AlphaFoldDB" id="A0A231V196"/>
<evidence type="ECO:0000313" key="4">
    <source>
        <dbReference type="Proteomes" id="UP000215405"/>
    </source>
</evidence>
<feature type="domain" description="PRTase-CE" evidence="2">
    <location>
        <begin position="798"/>
        <end position="1062"/>
    </location>
</feature>
<gene>
    <name evidence="3" type="ORF">B7H23_03225</name>
</gene>
<dbReference type="Pfam" id="PF24390">
    <property type="entry name" value="PRTase-CE"/>
    <property type="match status" value="1"/>
</dbReference>